<dbReference type="Pfam" id="PF01717">
    <property type="entry name" value="Meth_synt_2"/>
    <property type="match status" value="1"/>
</dbReference>
<evidence type="ECO:0000313" key="3">
    <source>
        <dbReference type="Proteomes" id="UP000000851"/>
    </source>
</evidence>
<gene>
    <name evidence="2" type="ordered locus">Caci_4334</name>
</gene>
<dbReference type="GO" id="GO:0008270">
    <property type="term" value="F:zinc ion binding"/>
    <property type="evidence" value="ECO:0007669"/>
    <property type="project" value="InterPro"/>
</dbReference>
<dbReference type="SUPFAM" id="SSF51726">
    <property type="entry name" value="UROD/MetE-like"/>
    <property type="match status" value="1"/>
</dbReference>
<dbReference type="AlphaFoldDB" id="C7QJW0"/>
<dbReference type="InterPro" id="IPR038071">
    <property type="entry name" value="UROD/MetE-like_sf"/>
</dbReference>
<feature type="domain" description="Cobalamin-independent methionine synthase MetE C-terminal/archaeal" evidence="1">
    <location>
        <begin position="4"/>
        <end position="321"/>
    </location>
</feature>
<dbReference type="InParanoid" id="C7QJW0"/>
<dbReference type="HOGENOM" id="CLU_744069_0_0_11"/>
<dbReference type="Gene3D" id="3.20.20.210">
    <property type="match status" value="1"/>
</dbReference>
<dbReference type="GO" id="GO:0009086">
    <property type="term" value="P:methionine biosynthetic process"/>
    <property type="evidence" value="ECO:0007669"/>
    <property type="project" value="InterPro"/>
</dbReference>
<dbReference type="PANTHER" id="PTHR43844:SF2">
    <property type="entry name" value="SYNTHASE, VITAMIN-B12 INDEPENDENT, PUTATIVE (AFU_ORTHOLOGUE AFUA_3G12060)-RELATED"/>
    <property type="match status" value="1"/>
</dbReference>
<evidence type="ECO:0000259" key="1">
    <source>
        <dbReference type="Pfam" id="PF01717"/>
    </source>
</evidence>
<keyword evidence="3" id="KW-1185">Reference proteome</keyword>
<dbReference type="STRING" id="479433.Caci_4334"/>
<accession>C7QJW0</accession>
<dbReference type="eggNOG" id="COG0620">
    <property type="taxonomic scope" value="Bacteria"/>
</dbReference>
<dbReference type="GO" id="GO:0003871">
    <property type="term" value="F:5-methyltetrahydropteroyltriglutamate-homocysteine S-methyltransferase activity"/>
    <property type="evidence" value="ECO:0007669"/>
    <property type="project" value="InterPro"/>
</dbReference>
<sequence>MTIPTENIGSIPRSPELLNALTSHAQGSLPDSALAELQDQAVADTIRRLEEAGCPVLTDGEQSKPSFATYPIAGSTALDPDGAIIPFADGHQRQLPALTAGPFRYQTHADTYLRAAQQHTAKPVKQAVIAPSALSLLYPANGIEGYSQADFLTDLADQAEADIRGCLDAGAHVVQLDFTEGRLSLKLDPSGGLLKQFIAVNNQVLDRFTDAERARIGVHTCPGGDMDSTHSLDVDYADLLPELFQLRAGNFYLQMASEPDPERVLSIASEHVRPDVRVFVGVIDPIDPQVETAEQVRDRVLAAARHIPVDRLGTCDDCGFSPFADDTSTSRETAFAKIAARVAGTAMAAEQLGV</sequence>
<dbReference type="EMBL" id="CP001700">
    <property type="protein sequence ID" value="ACU73198.1"/>
    <property type="molecule type" value="Genomic_DNA"/>
</dbReference>
<dbReference type="KEGG" id="cai:Caci_4334"/>
<dbReference type="RefSeq" id="WP_015792927.1">
    <property type="nucleotide sequence ID" value="NC_013131.1"/>
</dbReference>
<dbReference type="InterPro" id="IPR002629">
    <property type="entry name" value="Met_Synth_C/arc"/>
</dbReference>
<dbReference type="OrthoDB" id="244285at2"/>
<dbReference type="PANTHER" id="PTHR43844">
    <property type="entry name" value="METHIONINE SYNTHASE"/>
    <property type="match status" value="1"/>
</dbReference>
<organism evidence="2 3">
    <name type="scientific">Catenulispora acidiphila (strain DSM 44928 / JCM 14897 / NBRC 102108 / NRRL B-24433 / ID139908)</name>
    <dbReference type="NCBI Taxonomy" id="479433"/>
    <lineage>
        <taxon>Bacteria</taxon>
        <taxon>Bacillati</taxon>
        <taxon>Actinomycetota</taxon>
        <taxon>Actinomycetes</taxon>
        <taxon>Catenulisporales</taxon>
        <taxon>Catenulisporaceae</taxon>
        <taxon>Catenulispora</taxon>
    </lineage>
</organism>
<reference evidence="2 3" key="1">
    <citation type="journal article" date="2009" name="Stand. Genomic Sci.">
        <title>Complete genome sequence of Catenulispora acidiphila type strain (ID 139908).</title>
        <authorList>
            <person name="Copeland A."/>
            <person name="Lapidus A."/>
            <person name="Glavina Del Rio T."/>
            <person name="Nolan M."/>
            <person name="Lucas S."/>
            <person name="Chen F."/>
            <person name="Tice H."/>
            <person name="Cheng J.F."/>
            <person name="Bruce D."/>
            <person name="Goodwin L."/>
            <person name="Pitluck S."/>
            <person name="Mikhailova N."/>
            <person name="Pati A."/>
            <person name="Ivanova N."/>
            <person name="Mavromatis K."/>
            <person name="Chen A."/>
            <person name="Palaniappan K."/>
            <person name="Chain P."/>
            <person name="Land M."/>
            <person name="Hauser L."/>
            <person name="Chang Y.J."/>
            <person name="Jeffries C.D."/>
            <person name="Chertkov O."/>
            <person name="Brettin T."/>
            <person name="Detter J.C."/>
            <person name="Han C."/>
            <person name="Ali Z."/>
            <person name="Tindall B.J."/>
            <person name="Goker M."/>
            <person name="Bristow J."/>
            <person name="Eisen J.A."/>
            <person name="Markowitz V."/>
            <person name="Hugenholtz P."/>
            <person name="Kyrpides N.C."/>
            <person name="Klenk H.P."/>
        </authorList>
    </citation>
    <scope>NUCLEOTIDE SEQUENCE [LARGE SCALE GENOMIC DNA]</scope>
    <source>
        <strain evidence="3">DSM 44928 / JCM 14897 / NBRC 102108 / NRRL B-24433 / ID139908</strain>
    </source>
</reference>
<name>C7QJW0_CATAD</name>
<protein>
    <submittedName>
        <fullName evidence="2">Methionine synthase vitamin-B12 independent</fullName>
    </submittedName>
</protein>
<proteinExistence type="predicted"/>
<evidence type="ECO:0000313" key="2">
    <source>
        <dbReference type="EMBL" id="ACU73198.1"/>
    </source>
</evidence>
<dbReference type="Proteomes" id="UP000000851">
    <property type="component" value="Chromosome"/>
</dbReference>
<dbReference type="CDD" id="cd03311">
    <property type="entry name" value="CIMS_C_terminal_like"/>
    <property type="match status" value="1"/>
</dbReference>